<gene>
    <name evidence="2" type="ORF">Q5722_08460</name>
</gene>
<dbReference type="InterPro" id="IPR007165">
    <property type="entry name" value="Phage_holin_4_2"/>
</dbReference>
<accession>A0ABT9B0L0</accession>
<dbReference type="PANTHER" id="PTHR37309:SF1">
    <property type="entry name" value="SLR0284 PROTEIN"/>
    <property type="match status" value="1"/>
</dbReference>
<evidence type="ECO:0000313" key="3">
    <source>
        <dbReference type="Proteomes" id="UP001233314"/>
    </source>
</evidence>
<feature type="transmembrane region" description="Helical" evidence="1">
    <location>
        <begin position="63"/>
        <end position="87"/>
    </location>
</feature>
<name>A0ABT9B0L0_9ACTN</name>
<dbReference type="RefSeq" id="WP_305027774.1">
    <property type="nucleotide sequence ID" value="NZ_JAUQTA010000001.1"/>
</dbReference>
<proteinExistence type="predicted"/>
<dbReference type="Proteomes" id="UP001233314">
    <property type="component" value="Unassembled WGS sequence"/>
</dbReference>
<keyword evidence="1" id="KW-1133">Transmembrane helix</keyword>
<comment type="caution">
    <text evidence="2">The sequence shown here is derived from an EMBL/GenBank/DDBJ whole genome shotgun (WGS) entry which is preliminary data.</text>
</comment>
<evidence type="ECO:0000313" key="2">
    <source>
        <dbReference type="EMBL" id="MDO7868399.1"/>
    </source>
</evidence>
<reference evidence="2 3" key="1">
    <citation type="submission" date="2023-07" db="EMBL/GenBank/DDBJ databases">
        <title>Nocardioides sp. nov WY-20 isolated from soil.</title>
        <authorList>
            <person name="Liu B."/>
            <person name="Wan Y."/>
        </authorList>
    </citation>
    <scope>NUCLEOTIDE SEQUENCE [LARGE SCALE GENOMIC DNA]</scope>
    <source>
        <strain evidence="2 3">WY-20</strain>
    </source>
</reference>
<keyword evidence="1" id="KW-0812">Transmembrane</keyword>
<dbReference type="EMBL" id="JAUQTA010000001">
    <property type="protein sequence ID" value="MDO7868399.1"/>
    <property type="molecule type" value="Genomic_DNA"/>
</dbReference>
<keyword evidence="3" id="KW-1185">Reference proteome</keyword>
<dbReference type="PANTHER" id="PTHR37309">
    <property type="entry name" value="SLR0284 PROTEIN"/>
    <property type="match status" value="1"/>
</dbReference>
<evidence type="ECO:0000256" key="1">
    <source>
        <dbReference type="SAM" id="Phobius"/>
    </source>
</evidence>
<dbReference type="Pfam" id="PF04020">
    <property type="entry name" value="Phage_holin_4_2"/>
    <property type="match status" value="1"/>
</dbReference>
<feature type="transmembrane region" description="Helical" evidence="1">
    <location>
        <begin position="99"/>
        <end position="120"/>
    </location>
</feature>
<organism evidence="2 3">
    <name type="scientific">Nocardioides jiangxiensis</name>
    <dbReference type="NCBI Taxonomy" id="3064524"/>
    <lineage>
        <taxon>Bacteria</taxon>
        <taxon>Bacillati</taxon>
        <taxon>Actinomycetota</taxon>
        <taxon>Actinomycetes</taxon>
        <taxon>Propionibacteriales</taxon>
        <taxon>Nocardioidaceae</taxon>
        <taxon>Nocardioides</taxon>
    </lineage>
</organism>
<keyword evidence="1" id="KW-0472">Membrane</keyword>
<feature type="transmembrane region" description="Helical" evidence="1">
    <location>
        <begin position="38"/>
        <end position="56"/>
    </location>
</feature>
<protein>
    <submittedName>
        <fullName evidence="2">Phage holin family protein</fullName>
    </submittedName>
</protein>
<sequence>MKLLIWIASTMAGLAVAAWLFDGIRVEGADWQHRLPPLLAAAVLLGLVSTLVEPVVKFFSFPVIILTIGLFLLVINALMLLLTSWLAEQLDVGFHVEGFWTALFGSVIITLVGSFARAVLHDDGKDRS</sequence>